<reference evidence="3 4" key="1">
    <citation type="submission" date="2023-08" db="EMBL/GenBank/DDBJ databases">
        <title>Black Yeasts Isolated from many extreme environments.</title>
        <authorList>
            <person name="Coleine C."/>
            <person name="Stajich J.E."/>
            <person name="Selbmann L."/>
        </authorList>
    </citation>
    <scope>NUCLEOTIDE SEQUENCE [LARGE SCALE GENOMIC DNA]</scope>
    <source>
        <strain evidence="3 4">CCFEE 5910</strain>
    </source>
</reference>
<keyword evidence="4" id="KW-1185">Reference proteome</keyword>
<dbReference type="SUPFAM" id="SSF53474">
    <property type="entry name" value="alpha/beta-Hydrolases"/>
    <property type="match status" value="1"/>
</dbReference>
<dbReference type="Pfam" id="PF09994">
    <property type="entry name" value="T6SS_Tle1-like_cat"/>
    <property type="match status" value="1"/>
</dbReference>
<evidence type="ECO:0000259" key="2">
    <source>
        <dbReference type="Pfam" id="PF09994"/>
    </source>
</evidence>
<gene>
    <name evidence="3" type="ORF">LTR05_000420</name>
</gene>
<dbReference type="InterPro" id="IPR029058">
    <property type="entry name" value="AB_hydrolase_fold"/>
</dbReference>
<evidence type="ECO:0000313" key="3">
    <source>
        <dbReference type="EMBL" id="KAK5090249.1"/>
    </source>
</evidence>
<feature type="domain" description="T6SS Phospholipase effector Tle1-like catalytic" evidence="2">
    <location>
        <begin position="33"/>
        <end position="320"/>
    </location>
</feature>
<dbReference type="Proteomes" id="UP001309876">
    <property type="component" value="Unassembled WGS sequence"/>
</dbReference>
<evidence type="ECO:0000256" key="1">
    <source>
        <dbReference type="SAM" id="MobiDB-lite"/>
    </source>
</evidence>
<dbReference type="AlphaFoldDB" id="A0AAN7T4H6"/>
<comment type="caution">
    <text evidence="3">The sequence shown here is derived from an EMBL/GenBank/DDBJ whole genome shotgun (WGS) entry which is preliminary data.</text>
</comment>
<proteinExistence type="predicted"/>
<protein>
    <recommendedName>
        <fullName evidence="2">T6SS Phospholipase effector Tle1-like catalytic domain-containing protein</fullName>
    </recommendedName>
</protein>
<organism evidence="3 4">
    <name type="scientific">Lithohypha guttulata</name>
    <dbReference type="NCBI Taxonomy" id="1690604"/>
    <lineage>
        <taxon>Eukaryota</taxon>
        <taxon>Fungi</taxon>
        <taxon>Dikarya</taxon>
        <taxon>Ascomycota</taxon>
        <taxon>Pezizomycotina</taxon>
        <taxon>Eurotiomycetes</taxon>
        <taxon>Chaetothyriomycetidae</taxon>
        <taxon>Chaetothyriales</taxon>
        <taxon>Trichomeriaceae</taxon>
        <taxon>Lithohypha</taxon>
    </lineage>
</organism>
<dbReference type="PANTHER" id="PTHR33840">
    <property type="match status" value="1"/>
</dbReference>
<dbReference type="PANTHER" id="PTHR33840:SF1">
    <property type="entry name" value="TLE1 PHOSPHOLIPASE DOMAIN-CONTAINING PROTEIN"/>
    <property type="match status" value="1"/>
</dbReference>
<sequence length="603" mass="67485">MATTHSSIDTHLEDDNCEHVTSNPARMHSCPRKRIIVACDGTWMDSDSVDQVPSNITRIIRAIPPVGVDNNDPAHPTAIPQITFYQNGVGTGQSGWYYKQIGKYLQGATGEGLADNIREAYSFICSNYHRDDEIILLGFSRGAFTARSISTLIKQLGLLTPKGLSYLVEMCDDWEHQNVQGWKSSSPEPWPDRPSFSDPAYHEMLHKLQLSRRNIPIKCVAVWDTVGALGIPSLAIFPPSRTKEFAFVDTKALDNVEYAFHALGLDERRRSYAPTIWYKPPEQHFPRVLKQTWFPGVHSDVGGSYANDDIANLTLAWMVGQLEEHKLLTFNRDYLIRQIHQTLFQHEKAQEVEAKTEESSSTPRTIERARTFGPLRPWGTGKIHDSYTLFFRLAGSQTRTPMEHPEYTKATMSPTGHTLTGTHESMHASVRVRMALDAPGPDDKGDYASDALKGWSFVWKADAQPDTPWQVSQPGVVGSVKGVEWVKKKAGREELRMPEDEMTEFERVVLRHWTSREDGWEDGAREREEVLYSARPRGRETGGEGSSGGGGGGGMAKQNVKAARAVYGTRTLRAMSSVVEENHGEQEVNTADGPKHLHITTNM</sequence>
<feature type="compositionally biased region" description="Gly residues" evidence="1">
    <location>
        <begin position="543"/>
        <end position="555"/>
    </location>
</feature>
<name>A0AAN7T4H6_9EURO</name>
<accession>A0AAN7T4H6</accession>
<dbReference type="InterPro" id="IPR018712">
    <property type="entry name" value="Tle1-like_cat"/>
</dbReference>
<dbReference type="EMBL" id="JAVRRJ010000001">
    <property type="protein sequence ID" value="KAK5090249.1"/>
    <property type="molecule type" value="Genomic_DNA"/>
</dbReference>
<feature type="region of interest" description="Disordered" evidence="1">
    <location>
        <begin position="535"/>
        <end position="557"/>
    </location>
</feature>
<evidence type="ECO:0000313" key="4">
    <source>
        <dbReference type="Proteomes" id="UP001309876"/>
    </source>
</evidence>